<accession>A0ABN8N4W4</accession>
<dbReference type="CDD" id="cd22978">
    <property type="entry name" value="DD_AK5"/>
    <property type="match status" value="1"/>
</dbReference>
<name>A0ABN8N4W4_9CNID</name>
<evidence type="ECO:0000313" key="1">
    <source>
        <dbReference type="EMBL" id="CAH3041694.1"/>
    </source>
</evidence>
<dbReference type="EMBL" id="CALNXK010000009">
    <property type="protein sequence ID" value="CAH3041694.1"/>
    <property type="molecule type" value="Genomic_DNA"/>
</dbReference>
<keyword evidence="2" id="KW-1185">Reference proteome</keyword>
<protein>
    <submittedName>
        <fullName evidence="1">Uncharacterized protein</fullName>
    </submittedName>
</protein>
<dbReference type="Gene3D" id="1.20.890.10">
    <property type="entry name" value="cAMP-dependent protein kinase regulatory subunit, dimerization-anchoring domain"/>
    <property type="match status" value="1"/>
</dbReference>
<dbReference type="Proteomes" id="UP001159405">
    <property type="component" value="Unassembled WGS sequence"/>
</dbReference>
<evidence type="ECO:0000313" key="2">
    <source>
        <dbReference type="Proteomes" id="UP001159405"/>
    </source>
</evidence>
<comment type="caution">
    <text evidence="1">The sequence shown here is derived from an EMBL/GenBank/DDBJ whole genome shotgun (WGS) entry which is preliminary data.</text>
</comment>
<dbReference type="SUPFAM" id="SSF47391">
    <property type="entry name" value="Dimerization-anchoring domain of cAMP-dependent PK regulatory subunit"/>
    <property type="match status" value="1"/>
</dbReference>
<gene>
    <name evidence="1" type="ORF">PLOB_00047859</name>
</gene>
<reference evidence="1 2" key="1">
    <citation type="submission" date="2022-05" db="EMBL/GenBank/DDBJ databases">
        <authorList>
            <consortium name="Genoscope - CEA"/>
            <person name="William W."/>
        </authorList>
    </citation>
    <scope>NUCLEOTIDE SEQUENCE [LARGE SCALE GENOMIC DNA]</scope>
</reference>
<organism evidence="1 2">
    <name type="scientific">Porites lobata</name>
    <dbReference type="NCBI Taxonomy" id="104759"/>
    <lineage>
        <taxon>Eukaryota</taxon>
        <taxon>Metazoa</taxon>
        <taxon>Cnidaria</taxon>
        <taxon>Anthozoa</taxon>
        <taxon>Hexacorallia</taxon>
        <taxon>Scleractinia</taxon>
        <taxon>Fungiina</taxon>
        <taxon>Poritidae</taxon>
        <taxon>Porites</taxon>
    </lineage>
</organism>
<proteinExistence type="predicted"/>
<sequence>MASNLDYAEDIEEAKAYMAKKNVFQLFESLLTALVHNRPEDPVVFLQECLETAKQSEDLRWNSFLHVQGKSNKSKSSQTTAGQFDKVFDTELDTSING</sequence>